<proteinExistence type="predicted"/>
<dbReference type="Proteomes" id="UP001229313">
    <property type="component" value="Chromosome"/>
</dbReference>
<keyword evidence="2" id="KW-1185">Reference proteome</keyword>
<evidence type="ECO:0000313" key="1">
    <source>
        <dbReference type="EMBL" id="WMT03334.1"/>
    </source>
</evidence>
<gene>
    <name evidence="1" type="ORF">RDV84_00315</name>
</gene>
<protein>
    <submittedName>
        <fullName evidence="1">Uncharacterized protein</fullName>
    </submittedName>
</protein>
<dbReference type="RefSeq" id="WP_309152111.1">
    <property type="nucleotide sequence ID" value="NZ_CP133568.1"/>
</dbReference>
<reference evidence="1 2" key="1">
    <citation type="submission" date="2023-08" db="EMBL/GenBank/DDBJ databases">
        <title>The whole genome sequence of Lysobacter yananisis.</title>
        <authorList>
            <person name="Sun H."/>
        </authorList>
    </citation>
    <scope>NUCLEOTIDE SEQUENCE [LARGE SCALE GENOMIC DNA]</scope>
    <source>
        <strain evidence="1 2">SNNU513</strain>
    </source>
</reference>
<evidence type="ECO:0000313" key="2">
    <source>
        <dbReference type="Proteomes" id="UP001229313"/>
    </source>
</evidence>
<dbReference type="EMBL" id="CP133568">
    <property type="protein sequence ID" value="WMT03334.1"/>
    <property type="molecule type" value="Genomic_DNA"/>
</dbReference>
<name>A0ABY9P8L3_9GAMM</name>
<sequence length="77" mass="8028">MNPRSKPSEGWGWPLLAIKQHYFVDGASLCGAYTAFGGVLEAGPALAGDCGRCTHALERRGAPPAPAAPAVRSEARH</sequence>
<accession>A0ABY9P8L3</accession>
<organism evidence="1 2">
    <name type="scientific">Lysobacter yananisis</name>
    <dbReference type="NCBI Taxonomy" id="1003114"/>
    <lineage>
        <taxon>Bacteria</taxon>
        <taxon>Pseudomonadati</taxon>
        <taxon>Pseudomonadota</taxon>
        <taxon>Gammaproteobacteria</taxon>
        <taxon>Lysobacterales</taxon>
        <taxon>Lysobacteraceae</taxon>
        <taxon>Lysobacter</taxon>
    </lineage>
</organism>